<keyword evidence="8 9" id="KW-0131">Cell cycle</keyword>
<evidence type="ECO:0000256" key="6">
    <source>
        <dbReference type="ARBA" id="ARBA00022840"/>
    </source>
</evidence>
<evidence type="ECO:0000256" key="7">
    <source>
        <dbReference type="ARBA" id="ARBA00023136"/>
    </source>
</evidence>
<sequence>MIEFKNVSKIYSNGVEALFDINLHIGKEEFVFIVGASGAGKTTLMKMLYREELPSSGTVIVDKIDLSGLKPDQIPFLRRNIGVVFQDFKLLPKRTVYENVAFALQVTSSPRSQVRRRTMQALELVGMFKRANSFPEQLSGGEKQRVCIARSIVNNPTILLADEPTGNLDPATSWEIMELLDKINCRNTTVLVSTHNKSIVDNMKRRVVALDSGRIIRDQQLGGYSHS</sequence>
<dbReference type="FunFam" id="3.40.50.300:FF:000056">
    <property type="entry name" value="Cell division ATP-binding protein FtsE"/>
    <property type="match status" value="1"/>
</dbReference>
<keyword evidence="6 9" id="KW-0067">ATP-binding</keyword>
<dbReference type="GO" id="GO:0005886">
    <property type="term" value="C:plasma membrane"/>
    <property type="evidence" value="ECO:0007669"/>
    <property type="project" value="UniProtKB-SubCell"/>
</dbReference>
<comment type="similarity">
    <text evidence="1 9">Belongs to the ABC transporter superfamily.</text>
</comment>
<dbReference type="PANTHER" id="PTHR24220:SF470">
    <property type="entry name" value="CELL DIVISION ATP-BINDING PROTEIN FTSE"/>
    <property type="match status" value="1"/>
</dbReference>
<dbReference type="STRING" id="1802579.A2310_03840"/>
<proteinExistence type="inferred from homology"/>
<keyword evidence="5 9" id="KW-0547">Nucleotide-binding</keyword>
<dbReference type="AlphaFoldDB" id="A0A1F4SL93"/>
<reference evidence="11 12" key="1">
    <citation type="journal article" date="2016" name="Nat. Commun.">
        <title>Thousands of microbial genomes shed light on interconnected biogeochemical processes in an aquifer system.</title>
        <authorList>
            <person name="Anantharaman K."/>
            <person name="Brown C.T."/>
            <person name="Hug L.A."/>
            <person name="Sharon I."/>
            <person name="Castelle C.J."/>
            <person name="Probst A.J."/>
            <person name="Thomas B.C."/>
            <person name="Singh A."/>
            <person name="Wilkins M.J."/>
            <person name="Karaoz U."/>
            <person name="Brodie E.L."/>
            <person name="Williams K.H."/>
            <person name="Hubbard S.S."/>
            <person name="Banfield J.F."/>
        </authorList>
    </citation>
    <scope>NUCLEOTIDE SEQUENCE [LARGE SCALE GENOMIC DNA]</scope>
</reference>
<dbReference type="PROSITE" id="PS50893">
    <property type="entry name" value="ABC_TRANSPORTER_2"/>
    <property type="match status" value="1"/>
</dbReference>
<dbReference type="SUPFAM" id="SSF52540">
    <property type="entry name" value="P-loop containing nucleoside triphosphate hydrolases"/>
    <property type="match status" value="1"/>
</dbReference>
<dbReference type="Pfam" id="PF00005">
    <property type="entry name" value="ABC_tran"/>
    <property type="match status" value="1"/>
</dbReference>
<dbReference type="InterPro" id="IPR003439">
    <property type="entry name" value="ABC_transporter-like_ATP-bd"/>
</dbReference>
<dbReference type="GO" id="GO:0022857">
    <property type="term" value="F:transmembrane transporter activity"/>
    <property type="evidence" value="ECO:0007669"/>
    <property type="project" value="TreeGrafter"/>
</dbReference>
<comment type="caution">
    <text evidence="11">The sequence shown here is derived from an EMBL/GenBank/DDBJ whole genome shotgun (WGS) entry which is preliminary data.</text>
</comment>
<evidence type="ECO:0000313" key="11">
    <source>
        <dbReference type="EMBL" id="OGC21137.1"/>
    </source>
</evidence>
<dbReference type="Gene3D" id="3.40.50.300">
    <property type="entry name" value="P-loop containing nucleotide triphosphate hydrolases"/>
    <property type="match status" value="1"/>
</dbReference>
<dbReference type="Proteomes" id="UP000178417">
    <property type="component" value="Unassembled WGS sequence"/>
</dbReference>
<dbReference type="InterPro" id="IPR005286">
    <property type="entry name" value="Cell_div_FtsE"/>
</dbReference>
<evidence type="ECO:0000256" key="8">
    <source>
        <dbReference type="ARBA" id="ARBA00023306"/>
    </source>
</evidence>
<dbReference type="GO" id="GO:0016887">
    <property type="term" value="F:ATP hydrolysis activity"/>
    <property type="evidence" value="ECO:0007669"/>
    <property type="project" value="InterPro"/>
</dbReference>
<evidence type="ECO:0000256" key="2">
    <source>
        <dbReference type="ARBA" id="ARBA00020019"/>
    </source>
</evidence>
<keyword evidence="7 9" id="KW-0472">Membrane</keyword>
<comment type="subunit">
    <text evidence="9">Homodimer. Forms a membrane-associated complex with FtsX.</text>
</comment>
<dbReference type="InterPro" id="IPR003593">
    <property type="entry name" value="AAA+_ATPase"/>
</dbReference>
<dbReference type="PANTHER" id="PTHR24220">
    <property type="entry name" value="IMPORT ATP-BINDING PROTEIN"/>
    <property type="match status" value="1"/>
</dbReference>
<dbReference type="NCBIfam" id="TIGR02673">
    <property type="entry name" value="FtsE"/>
    <property type="match status" value="1"/>
</dbReference>
<dbReference type="GO" id="GO:0005524">
    <property type="term" value="F:ATP binding"/>
    <property type="evidence" value="ECO:0007669"/>
    <property type="project" value="UniProtKB-UniRule"/>
</dbReference>
<evidence type="ECO:0000259" key="10">
    <source>
        <dbReference type="PROSITE" id="PS50893"/>
    </source>
</evidence>
<dbReference type="InterPro" id="IPR015854">
    <property type="entry name" value="ABC_transpr_LolD-like"/>
</dbReference>
<name>A0A1F4SL93_UNCSA</name>
<evidence type="ECO:0000256" key="9">
    <source>
        <dbReference type="RuleBase" id="RU365094"/>
    </source>
</evidence>
<accession>A0A1F4SL93</accession>
<gene>
    <name evidence="9" type="primary">ftsE</name>
    <name evidence="11" type="ORF">A2310_03840</name>
</gene>
<evidence type="ECO:0000313" key="12">
    <source>
        <dbReference type="Proteomes" id="UP000178417"/>
    </source>
</evidence>
<dbReference type="GO" id="GO:0051301">
    <property type="term" value="P:cell division"/>
    <property type="evidence" value="ECO:0007669"/>
    <property type="project" value="UniProtKB-UniRule"/>
</dbReference>
<evidence type="ECO:0000256" key="3">
    <source>
        <dbReference type="ARBA" id="ARBA00022475"/>
    </source>
</evidence>
<dbReference type="PROSITE" id="PS00211">
    <property type="entry name" value="ABC_TRANSPORTER_1"/>
    <property type="match status" value="1"/>
</dbReference>
<dbReference type="InterPro" id="IPR027417">
    <property type="entry name" value="P-loop_NTPase"/>
</dbReference>
<keyword evidence="3 9" id="KW-1003">Cell membrane</keyword>
<feature type="domain" description="ABC transporter" evidence="10">
    <location>
        <begin position="2"/>
        <end position="227"/>
    </location>
</feature>
<evidence type="ECO:0000256" key="1">
    <source>
        <dbReference type="ARBA" id="ARBA00005417"/>
    </source>
</evidence>
<evidence type="ECO:0000256" key="4">
    <source>
        <dbReference type="ARBA" id="ARBA00022618"/>
    </source>
</evidence>
<keyword evidence="4 9" id="KW-0132">Cell division</keyword>
<dbReference type="InterPro" id="IPR017871">
    <property type="entry name" value="ABC_transporter-like_CS"/>
</dbReference>
<comment type="function">
    <text evidence="9">Part of the ABC transporter FtsEX involved in cellular division.</text>
</comment>
<organism evidence="11 12">
    <name type="scientific">candidate division WOR-1 bacterium RIFOXYB2_FULL_37_13</name>
    <dbReference type="NCBI Taxonomy" id="1802579"/>
    <lineage>
        <taxon>Bacteria</taxon>
        <taxon>Bacillati</taxon>
        <taxon>Saganbacteria</taxon>
    </lineage>
</organism>
<protein>
    <recommendedName>
        <fullName evidence="2 9">Cell division ATP-binding protein FtsE</fullName>
    </recommendedName>
</protein>
<evidence type="ECO:0000256" key="5">
    <source>
        <dbReference type="ARBA" id="ARBA00022741"/>
    </source>
</evidence>
<dbReference type="EMBL" id="MEUB01000048">
    <property type="protein sequence ID" value="OGC21137.1"/>
    <property type="molecule type" value="Genomic_DNA"/>
</dbReference>
<dbReference type="SMART" id="SM00382">
    <property type="entry name" value="AAA"/>
    <property type="match status" value="1"/>
</dbReference>
<comment type="subcellular location">
    <subcellularLocation>
        <location evidence="9">Cell membrane</location>
        <topology evidence="9">Peripheral membrane protein</topology>
        <orientation evidence="9">Cytoplasmic side</orientation>
    </subcellularLocation>
</comment>